<evidence type="ECO:0000313" key="1">
    <source>
        <dbReference type="EMBL" id="ADV50358.1"/>
    </source>
</evidence>
<dbReference type="AlphaFoldDB" id="E6X416"/>
<sequence length="231" mass="26919">MRLHIFIILFVILSLNSCKKVPKKDNNVIELKKLFDFQLRSSDEQNFRGLSKVAFSDSIFVIYGSSLYSKMDKIEDTVINSYRPHIYKKGKLINEFNEQHSKSYYDSIFLNLTTNNLKTLTIREFKNSAINIFVSGQNDVVLEKKIKELKKEQLKDGTDIQFYINESYEGVLKIGDKNKEKTIIVSESNPEHFLVLQDITGDEVEELFIGTIEYDYHGFIVYYCSVFQISN</sequence>
<dbReference type="RefSeq" id="WP_013551821.1">
    <property type="nucleotide sequence ID" value="NC_014934.1"/>
</dbReference>
<evidence type="ECO:0000313" key="2">
    <source>
        <dbReference type="Proteomes" id="UP000008634"/>
    </source>
</evidence>
<gene>
    <name evidence="1" type="ordered locus">Celal_3084</name>
</gene>
<dbReference type="HOGENOM" id="CLU_1198033_0_0_10"/>
<keyword evidence="2" id="KW-1185">Reference proteome</keyword>
<dbReference type="EMBL" id="CP002453">
    <property type="protein sequence ID" value="ADV50358.1"/>
    <property type="molecule type" value="Genomic_DNA"/>
</dbReference>
<reference evidence="1 2" key="1">
    <citation type="journal article" date="2010" name="Stand. Genomic Sci.">
        <title>Complete genome sequence of Cellulophaga algicola type strain (IC166).</title>
        <authorList>
            <person name="Abt B."/>
            <person name="Lu M."/>
            <person name="Misra M."/>
            <person name="Han C."/>
            <person name="Nolan M."/>
            <person name="Lucas S."/>
            <person name="Hammon N."/>
            <person name="Deshpande S."/>
            <person name="Cheng J.F."/>
            <person name="Tapia R."/>
            <person name="Goodwin L."/>
            <person name="Pitluck S."/>
            <person name="Liolios K."/>
            <person name="Pagani I."/>
            <person name="Ivanova N."/>
            <person name="Mavromatis K."/>
            <person name="Ovchinikova G."/>
            <person name="Pati A."/>
            <person name="Chen A."/>
            <person name="Palaniappan K."/>
            <person name="Land M."/>
            <person name="Hauser L."/>
            <person name="Chang Y.J."/>
            <person name="Jeffries C.D."/>
            <person name="Detter J.C."/>
            <person name="Brambilla E."/>
            <person name="Rohde M."/>
            <person name="Tindall B.J."/>
            <person name="Goker M."/>
            <person name="Woyke T."/>
            <person name="Bristow J."/>
            <person name="Eisen J.A."/>
            <person name="Markowitz V."/>
            <person name="Hugenholtz P."/>
            <person name="Kyrpides N.C."/>
            <person name="Klenk H.P."/>
            <person name="Lapidus A."/>
        </authorList>
    </citation>
    <scope>NUCLEOTIDE SEQUENCE [LARGE SCALE GENOMIC DNA]</scope>
    <source>
        <strain evidence="2">DSM 14237 / IC166 / ACAM 630</strain>
    </source>
</reference>
<accession>E6X416</accession>
<protein>
    <submittedName>
        <fullName evidence="1">Uncharacterized protein</fullName>
    </submittedName>
</protein>
<dbReference type="Proteomes" id="UP000008634">
    <property type="component" value="Chromosome"/>
</dbReference>
<organism evidence="1 2">
    <name type="scientific">Cellulophaga algicola (strain DSM 14237 / IC166 / ACAM 630)</name>
    <dbReference type="NCBI Taxonomy" id="688270"/>
    <lineage>
        <taxon>Bacteria</taxon>
        <taxon>Pseudomonadati</taxon>
        <taxon>Bacteroidota</taxon>
        <taxon>Flavobacteriia</taxon>
        <taxon>Flavobacteriales</taxon>
        <taxon>Flavobacteriaceae</taxon>
        <taxon>Cellulophaga</taxon>
    </lineage>
</organism>
<name>E6X416_CELAD</name>
<proteinExistence type="predicted"/>
<dbReference type="KEGG" id="cao:Celal_3084"/>